<protein>
    <submittedName>
        <fullName evidence="1">Short-chain dehydrogenase/reductase</fullName>
    </submittedName>
</protein>
<gene>
    <name evidence="1" type="ORF">MML48_5g00001260</name>
</gene>
<proteinExistence type="predicted"/>
<evidence type="ECO:0000313" key="1">
    <source>
        <dbReference type="EMBL" id="KAI4461229.1"/>
    </source>
</evidence>
<organism evidence="1 2">
    <name type="scientific">Holotrichia oblita</name>
    <name type="common">Chafer beetle</name>
    <dbReference type="NCBI Taxonomy" id="644536"/>
    <lineage>
        <taxon>Eukaryota</taxon>
        <taxon>Metazoa</taxon>
        <taxon>Ecdysozoa</taxon>
        <taxon>Arthropoda</taxon>
        <taxon>Hexapoda</taxon>
        <taxon>Insecta</taxon>
        <taxon>Pterygota</taxon>
        <taxon>Neoptera</taxon>
        <taxon>Endopterygota</taxon>
        <taxon>Coleoptera</taxon>
        <taxon>Polyphaga</taxon>
        <taxon>Scarabaeiformia</taxon>
        <taxon>Scarabaeidae</taxon>
        <taxon>Melolonthinae</taxon>
        <taxon>Holotrichia</taxon>
    </lineage>
</organism>
<name>A0ACB9T3C0_HOLOL</name>
<accession>A0ACB9T3C0</accession>
<reference evidence="1" key="1">
    <citation type="submission" date="2022-04" db="EMBL/GenBank/DDBJ databases">
        <title>Chromosome-scale genome assembly of Holotrichia oblita Faldermann.</title>
        <authorList>
            <person name="Rongchong L."/>
        </authorList>
    </citation>
    <scope>NUCLEOTIDE SEQUENCE</scope>
    <source>
        <strain evidence="1">81SQS9</strain>
    </source>
</reference>
<keyword evidence="2" id="KW-1185">Reference proteome</keyword>
<dbReference type="EMBL" id="CM043019">
    <property type="protein sequence ID" value="KAI4461229.1"/>
    <property type="molecule type" value="Genomic_DNA"/>
</dbReference>
<comment type="caution">
    <text evidence="1">The sequence shown here is derived from an EMBL/GenBank/DDBJ whole genome shotgun (WGS) entry which is preliminary data.</text>
</comment>
<evidence type="ECO:0000313" key="2">
    <source>
        <dbReference type="Proteomes" id="UP001056778"/>
    </source>
</evidence>
<dbReference type="Proteomes" id="UP001056778">
    <property type="component" value="Chromosome 5"/>
</dbReference>
<sequence>MNSILITGCNKGLGLGIVKALVKKSNPPQILIATCRDIGKAEVSIHWYTFSKLSQNPASVELQSVANQNKFVHLLEINLKDLQAFPSFVQQVSNIVKDNGLNVLFNNAGVSPKFTRLGLVKAEQLIDAFETNTLAPIMLSKAFLPLLKQSAEKNSSKPLGIERAAIINMSSYLASMDMNTTGGLYPYRCSKVALNMATRTMSIDLKNDGILATALHPGWVKTSMGGSNAPMEIEQSCTAIVDLLSKLGEEHNGNFYQYDGQKLPW</sequence>